<evidence type="ECO:0000313" key="2">
    <source>
        <dbReference type="EMBL" id="AWG26229.1"/>
    </source>
</evidence>
<dbReference type="Proteomes" id="UP000244677">
    <property type="component" value="Chromosome"/>
</dbReference>
<dbReference type="KEGG" id="fki:FK004_13820"/>
<dbReference type="InterPro" id="IPR038354">
    <property type="entry name" value="VKOR_sf"/>
</dbReference>
<sequence>MQSHPDSSSLLSISDTLNFFNISNSFFEVQFSDLNLLPNKFICLLIDEQDKKNLYLIEKKGDYYFSIYNSKRNKIELSTLKSSWCNIVLHIEIDQKQIIKPRKNNPSLLLLIVLLLLFLSLCITSRISEQISFFICLVFIGILLSILSLKSLIGFDFKLLDSICNLNSCSTLLSSKKWKIQKFIDFSDLSIVFFISQFSGIIVFLFANKINEFMQIQKIVLFSSIPIILLSLYFQKFIEKKWCILCLFIVAIIGVELIYLSITTEITHIYINPWE</sequence>
<name>A0A2S1LR75_9FLAO</name>
<keyword evidence="1" id="KW-1133">Transmembrane helix</keyword>
<evidence type="ECO:0000313" key="3">
    <source>
        <dbReference type="Proteomes" id="UP000244677"/>
    </source>
</evidence>
<feature type="transmembrane region" description="Helical" evidence="1">
    <location>
        <begin position="219"/>
        <end position="235"/>
    </location>
</feature>
<feature type="transmembrane region" description="Helical" evidence="1">
    <location>
        <begin position="242"/>
        <end position="262"/>
    </location>
</feature>
<accession>A0A2S1LR75</accession>
<dbReference type="Gene3D" id="1.20.1440.130">
    <property type="entry name" value="VKOR domain"/>
    <property type="match status" value="1"/>
</dbReference>
<keyword evidence="1" id="KW-0472">Membrane</keyword>
<proteinExistence type="predicted"/>
<dbReference type="CDD" id="cd12921">
    <property type="entry name" value="VKOR_4"/>
    <property type="match status" value="1"/>
</dbReference>
<feature type="transmembrane region" description="Helical" evidence="1">
    <location>
        <begin position="108"/>
        <end position="126"/>
    </location>
</feature>
<evidence type="ECO:0008006" key="4">
    <source>
        <dbReference type="Google" id="ProtNLM"/>
    </source>
</evidence>
<feature type="transmembrane region" description="Helical" evidence="1">
    <location>
        <begin position="186"/>
        <end position="207"/>
    </location>
</feature>
<reference evidence="2 3" key="1">
    <citation type="submission" date="2017-04" db="EMBL/GenBank/DDBJ databases">
        <title>Complete genome sequence of Flavobacterium kingsejong AJ004.</title>
        <authorList>
            <person name="Lee P.C."/>
        </authorList>
    </citation>
    <scope>NUCLEOTIDE SEQUENCE [LARGE SCALE GENOMIC DNA]</scope>
    <source>
        <strain evidence="2 3">AJ004</strain>
    </source>
</reference>
<gene>
    <name evidence="2" type="ORF">FK004_13820</name>
</gene>
<keyword evidence="1" id="KW-0812">Transmembrane</keyword>
<feature type="transmembrane region" description="Helical" evidence="1">
    <location>
        <begin position="132"/>
        <end position="153"/>
    </location>
</feature>
<protein>
    <recommendedName>
        <fullName evidence="4">Vitamin K epoxide reductase domain-containing protein</fullName>
    </recommendedName>
</protein>
<dbReference type="AlphaFoldDB" id="A0A2S1LR75"/>
<organism evidence="2 3">
    <name type="scientific">Flavobacterium kingsejongi</name>
    <dbReference type="NCBI Taxonomy" id="1678728"/>
    <lineage>
        <taxon>Bacteria</taxon>
        <taxon>Pseudomonadati</taxon>
        <taxon>Bacteroidota</taxon>
        <taxon>Flavobacteriia</taxon>
        <taxon>Flavobacteriales</taxon>
        <taxon>Flavobacteriaceae</taxon>
        <taxon>Flavobacterium</taxon>
    </lineage>
</organism>
<dbReference type="EMBL" id="CP020919">
    <property type="protein sequence ID" value="AWG26229.1"/>
    <property type="molecule type" value="Genomic_DNA"/>
</dbReference>
<keyword evidence="3" id="KW-1185">Reference proteome</keyword>
<evidence type="ECO:0000256" key="1">
    <source>
        <dbReference type="SAM" id="Phobius"/>
    </source>
</evidence>